<name>A0AAN9SSX0_PSOTE</name>
<organism evidence="1 2">
    <name type="scientific">Psophocarpus tetragonolobus</name>
    <name type="common">Winged bean</name>
    <name type="synonym">Dolichos tetragonolobus</name>
    <dbReference type="NCBI Taxonomy" id="3891"/>
    <lineage>
        <taxon>Eukaryota</taxon>
        <taxon>Viridiplantae</taxon>
        <taxon>Streptophyta</taxon>
        <taxon>Embryophyta</taxon>
        <taxon>Tracheophyta</taxon>
        <taxon>Spermatophyta</taxon>
        <taxon>Magnoliopsida</taxon>
        <taxon>eudicotyledons</taxon>
        <taxon>Gunneridae</taxon>
        <taxon>Pentapetalae</taxon>
        <taxon>rosids</taxon>
        <taxon>fabids</taxon>
        <taxon>Fabales</taxon>
        <taxon>Fabaceae</taxon>
        <taxon>Papilionoideae</taxon>
        <taxon>50 kb inversion clade</taxon>
        <taxon>NPAAA clade</taxon>
        <taxon>indigoferoid/millettioid clade</taxon>
        <taxon>Phaseoleae</taxon>
        <taxon>Psophocarpus</taxon>
    </lineage>
</organism>
<dbReference type="AlphaFoldDB" id="A0AAN9SSX0"/>
<sequence length="148" mass="17066">MVSTSPLVWIPSARSFLNVELEVEEEQWRKREAKKIEIAEDDSFKIKNLSCGMDLFATVATYPKLDDKLKITSFKYSESMGKLKPSDFGNSSTNSLSLTLPYFVSKPHNHHRYHHHSHPMKLLCYLSLYIKPFSYLTSDLLGEKIGHQ</sequence>
<reference evidence="1 2" key="1">
    <citation type="submission" date="2024-01" db="EMBL/GenBank/DDBJ databases">
        <title>The genomes of 5 underutilized Papilionoideae crops provide insights into root nodulation and disease resistanc.</title>
        <authorList>
            <person name="Jiang F."/>
        </authorList>
    </citation>
    <scope>NUCLEOTIDE SEQUENCE [LARGE SCALE GENOMIC DNA]</scope>
    <source>
        <strain evidence="1">DUOXIRENSHENG_FW03</strain>
        <tissue evidence="1">Leaves</tissue>
    </source>
</reference>
<proteinExistence type="predicted"/>
<comment type="caution">
    <text evidence="1">The sequence shown here is derived from an EMBL/GenBank/DDBJ whole genome shotgun (WGS) entry which is preliminary data.</text>
</comment>
<dbReference type="Proteomes" id="UP001386955">
    <property type="component" value="Unassembled WGS sequence"/>
</dbReference>
<dbReference type="EMBL" id="JAYMYS010000002">
    <property type="protein sequence ID" value="KAK7404521.1"/>
    <property type="molecule type" value="Genomic_DNA"/>
</dbReference>
<protein>
    <submittedName>
        <fullName evidence="1">Uncharacterized protein</fullName>
    </submittedName>
</protein>
<gene>
    <name evidence="1" type="ORF">VNO78_05469</name>
</gene>
<evidence type="ECO:0000313" key="1">
    <source>
        <dbReference type="EMBL" id="KAK7404521.1"/>
    </source>
</evidence>
<keyword evidence="2" id="KW-1185">Reference proteome</keyword>
<evidence type="ECO:0000313" key="2">
    <source>
        <dbReference type="Proteomes" id="UP001386955"/>
    </source>
</evidence>
<accession>A0AAN9SSX0</accession>